<dbReference type="GO" id="GO:0005634">
    <property type="term" value="C:nucleus"/>
    <property type="evidence" value="ECO:0007669"/>
    <property type="project" value="TreeGrafter"/>
</dbReference>
<keyword evidence="1" id="KW-0479">Metal-binding</keyword>
<dbReference type="GO" id="GO:0000981">
    <property type="term" value="F:DNA-binding transcription factor activity, RNA polymerase II-specific"/>
    <property type="evidence" value="ECO:0007669"/>
    <property type="project" value="TreeGrafter"/>
</dbReference>
<dbReference type="PANTHER" id="PTHR10237:SF15">
    <property type="entry name" value="LD37257P"/>
    <property type="match status" value="1"/>
</dbReference>
<dbReference type="OrthoDB" id="432970at2759"/>
<proteinExistence type="predicted"/>
<gene>
    <name evidence="7" type="ORF">K458DRAFT_421183</name>
</gene>
<evidence type="ECO:0000259" key="6">
    <source>
        <dbReference type="PROSITE" id="PS50865"/>
    </source>
</evidence>
<dbReference type="PROSITE" id="PS01360">
    <property type="entry name" value="ZF_MYND_1"/>
    <property type="match status" value="1"/>
</dbReference>
<dbReference type="SUPFAM" id="SSF144232">
    <property type="entry name" value="HIT/MYND zinc finger-like"/>
    <property type="match status" value="1"/>
</dbReference>
<evidence type="ECO:0000313" key="8">
    <source>
        <dbReference type="Proteomes" id="UP000799291"/>
    </source>
</evidence>
<evidence type="ECO:0000256" key="3">
    <source>
        <dbReference type="ARBA" id="ARBA00022833"/>
    </source>
</evidence>
<dbReference type="AlphaFoldDB" id="A0A6G1IRH3"/>
<evidence type="ECO:0000256" key="5">
    <source>
        <dbReference type="SAM" id="MobiDB-lite"/>
    </source>
</evidence>
<evidence type="ECO:0000256" key="1">
    <source>
        <dbReference type="ARBA" id="ARBA00022723"/>
    </source>
</evidence>
<accession>A0A6G1IRH3</accession>
<dbReference type="EMBL" id="MU005594">
    <property type="protein sequence ID" value="KAF2680857.1"/>
    <property type="molecule type" value="Genomic_DNA"/>
</dbReference>
<organism evidence="7 8">
    <name type="scientific">Lentithecium fluviatile CBS 122367</name>
    <dbReference type="NCBI Taxonomy" id="1168545"/>
    <lineage>
        <taxon>Eukaryota</taxon>
        <taxon>Fungi</taxon>
        <taxon>Dikarya</taxon>
        <taxon>Ascomycota</taxon>
        <taxon>Pezizomycotina</taxon>
        <taxon>Dothideomycetes</taxon>
        <taxon>Pleosporomycetidae</taxon>
        <taxon>Pleosporales</taxon>
        <taxon>Massarineae</taxon>
        <taxon>Lentitheciaceae</taxon>
        <taxon>Lentithecium</taxon>
    </lineage>
</organism>
<sequence length="247" mass="26023">MPPRSVCLNVFTASLGNGINFGKEKEPGVEVSEVDKMEGVGGPVAERWRHDSVQGSPNDSIATTLAYTEPITTSENTSPIATADINITTLPLNIGCSLSRKAAHDLTQASGTGFYQNPTGPRAQSVDSPGMLPATCYTCAQPPAPSLSLLRCSRCKNAYYCSKNCQKAAWKQHKYDCERAGTASNSSPYSELHTPDVSTPASPVADDLAASQHDESRGESTPADVPCADRLSEGPGSECVAPTSDVQ</sequence>
<dbReference type="Proteomes" id="UP000799291">
    <property type="component" value="Unassembled WGS sequence"/>
</dbReference>
<dbReference type="PROSITE" id="PS50865">
    <property type="entry name" value="ZF_MYND_2"/>
    <property type="match status" value="1"/>
</dbReference>
<keyword evidence="3" id="KW-0862">Zinc</keyword>
<dbReference type="InterPro" id="IPR002893">
    <property type="entry name" value="Znf_MYND"/>
</dbReference>
<dbReference type="PANTHER" id="PTHR10237">
    <property type="entry name" value="DEFORMED EPIDERMAL AUTOREGULATORY FACTOR 1 HOMOLOG SUPPRESSIN"/>
    <property type="match status" value="1"/>
</dbReference>
<dbReference type="InterPro" id="IPR024119">
    <property type="entry name" value="TF_DEAF-1"/>
</dbReference>
<keyword evidence="8" id="KW-1185">Reference proteome</keyword>
<feature type="domain" description="MYND-type" evidence="6">
    <location>
        <begin position="136"/>
        <end position="177"/>
    </location>
</feature>
<evidence type="ECO:0000256" key="4">
    <source>
        <dbReference type="PROSITE-ProRule" id="PRU00134"/>
    </source>
</evidence>
<protein>
    <recommendedName>
        <fullName evidence="6">MYND-type domain-containing protein</fullName>
    </recommendedName>
</protein>
<keyword evidence="2 4" id="KW-0863">Zinc-finger</keyword>
<dbReference type="Gene3D" id="6.10.140.2220">
    <property type="match status" value="1"/>
</dbReference>
<dbReference type="Pfam" id="PF01753">
    <property type="entry name" value="zf-MYND"/>
    <property type="match status" value="1"/>
</dbReference>
<dbReference type="GO" id="GO:0008270">
    <property type="term" value="F:zinc ion binding"/>
    <property type="evidence" value="ECO:0007669"/>
    <property type="project" value="UniProtKB-KW"/>
</dbReference>
<evidence type="ECO:0000313" key="7">
    <source>
        <dbReference type="EMBL" id="KAF2680857.1"/>
    </source>
</evidence>
<reference evidence="7" key="1">
    <citation type="journal article" date="2020" name="Stud. Mycol.">
        <title>101 Dothideomycetes genomes: a test case for predicting lifestyles and emergence of pathogens.</title>
        <authorList>
            <person name="Haridas S."/>
            <person name="Albert R."/>
            <person name="Binder M."/>
            <person name="Bloem J."/>
            <person name="Labutti K."/>
            <person name="Salamov A."/>
            <person name="Andreopoulos B."/>
            <person name="Baker S."/>
            <person name="Barry K."/>
            <person name="Bills G."/>
            <person name="Bluhm B."/>
            <person name="Cannon C."/>
            <person name="Castanera R."/>
            <person name="Culley D."/>
            <person name="Daum C."/>
            <person name="Ezra D."/>
            <person name="Gonzalez J."/>
            <person name="Henrissat B."/>
            <person name="Kuo A."/>
            <person name="Liang C."/>
            <person name="Lipzen A."/>
            <person name="Lutzoni F."/>
            <person name="Magnuson J."/>
            <person name="Mondo S."/>
            <person name="Nolan M."/>
            <person name="Ohm R."/>
            <person name="Pangilinan J."/>
            <person name="Park H.-J."/>
            <person name="Ramirez L."/>
            <person name="Alfaro M."/>
            <person name="Sun H."/>
            <person name="Tritt A."/>
            <person name="Yoshinaga Y."/>
            <person name="Zwiers L.-H."/>
            <person name="Turgeon B."/>
            <person name="Goodwin S."/>
            <person name="Spatafora J."/>
            <person name="Crous P."/>
            <person name="Grigoriev I."/>
        </authorList>
    </citation>
    <scope>NUCLEOTIDE SEQUENCE</scope>
    <source>
        <strain evidence="7">CBS 122367</strain>
    </source>
</reference>
<evidence type="ECO:0000256" key="2">
    <source>
        <dbReference type="ARBA" id="ARBA00022771"/>
    </source>
</evidence>
<name>A0A6G1IRH3_9PLEO</name>
<feature type="region of interest" description="Disordered" evidence="5">
    <location>
        <begin position="183"/>
        <end position="247"/>
    </location>
</feature>